<gene>
    <name evidence="1" type="ORF">RHP49_16880</name>
</gene>
<proteinExistence type="predicted"/>
<dbReference type="RefSeq" id="WP_415862532.1">
    <property type="nucleotide sequence ID" value="NZ_CP134536.1"/>
</dbReference>
<keyword evidence="2" id="KW-1185">Reference proteome</keyword>
<evidence type="ECO:0000313" key="1">
    <source>
        <dbReference type="EMBL" id="WNH12549.1"/>
    </source>
</evidence>
<name>A0ABY9Y2W3_9FLAO</name>
<dbReference type="Proteomes" id="UP001303407">
    <property type="component" value="Chromosome"/>
</dbReference>
<evidence type="ECO:0000313" key="2">
    <source>
        <dbReference type="Proteomes" id="UP001303407"/>
    </source>
</evidence>
<reference evidence="1 2" key="1">
    <citation type="submission" date="2023-09" db="EMBL/GenBank/DDBJ databases">
        <title>Thalassobella suaedae gen. nov., sp. nov., a marine bacterium of the family Flavobacteriaceae isolated from a halophyte Suaeda japonica.</title>
        <authorList>
            <person name="Lee S.Y."/>
            <person name="Hwang C.Y."/>
        </authorList>
    </citation>
    <scope>NUCLEOTIDE SEQUENCE [LARGE SCALE GENOMIC DNA]</scope>
    <source>
        <strain evidence="1 2">HL-DH10</strain>
    </source>
</reference>
<organism evidence="1 2">
    <name type="scientific">Thalassobellus suaedae</name>
    <dbReference type="NCBI Taxonomy" id="3074124"/>
    <lineage>
        <taxon>Bacteria</taxon>
        <taxon>Pseudomonadati</taxon>
        <taxon>Bacteroidota</taxon>
        <taxon>Flavobacteriia</taxon>
        <taxon>Flavobacteriales</taxon>
        <taxon>Flavobacteriaceae</taxon>
        <taxon>Thalassobellus</taxon>
    </lineage>
</organism>
<sequence>MKAETVFEVYKALNHFEQNRLNELIKDDLNKVSKLDYYEDTVKIIARNLLAILDICQKRTIK</sequence>
<protein>
    <submittedName>
        <fullName evidence="1">Uncharacterized protein</fullName>
    </submittedName>
</protein>
<accession>A0ABY9Y2W3</accession>
<dbReference type="EMBL" id="CP134536">
    <property type="protein sequence ID" value="WNH12549.1"/>
    <property type="molecule type" value="Genomic_DNA"/>
</dbReference>